<comment type="caution">
    <text evidence="9">The sequence shown here is derived from an EMBL/GenBank/DDBJ whole genome shotgun (WGS) entry which is preliminary data.</text>
</comment>
<evidence type="ECO:0000313" key="9">
    <source>
        <dbReference type="EMBL" id="MXO60196.1"/>
    </source>
</evidence>
<dbReference type="GO" id="GO:0052689">
    <property type="term" value="F:carboxylic ester hydrolase activity"/>
    <property type="evidence" value="ECO:0007669"/>
    <property type="project" value="UniProtKB-KW"/>
</dbReference>
<dbReference type="PANTHER" id="PTHR33938">
    <property type="entry name" value="FERULOYL ESTERASE B-RELATED"/>
    <property type="match status" value="1"/>
</dbReference>
<evidence type="ECO:0000256" key="8">
    <source>
        <dbReference type="SAM" id="SignalP"/>
    </source>
</evidence>
<evidence type="ECO:0000256" key="1">
    <source>
        <dbReference type="ARBA" id="ARBA00006249"/>
    </source>
</evidence>
<sequence>MGKFGRLALRAGGVASAALAMALAAPAAAADCDDLASLKLTDGKVTSATLVEAGKFSLPQAAGGPAPGVQASGFANLPAFCRVQATMTPTPDSDIKVEVWLPASGWNGKFVTIGNGVWAGSISYFQMGGPLGRGYAVAATDTGHTGSGISADWAVGHPEKLVDFGYRAVHEAVVTGKAAVNALYGSGPKLSYWDSCSTGGRQGLMEAYRFPADFDAISAMAPANPMTELMTQSMWVGYQPNRMPGAKLSPAKLATVHSAVLKQCDKLDGLEDGIISRPTACTFEPATLQCTGADSDSCLTPVQVDTMRAIYDGIRDANGNVVLGGFTYGSEMQLAALTQGPAPFPVALTYYSMLVFGDNKGWDWKTFDYARDRQAGITYGRDILDVPPDGLDAFFARGGKLLLSHGWNDGLIPAKNSLLFYSMLYRNIPLQQAQDQLRYFIVPGMDHCSGGEGASQFDTLGTIDDWATTGAAPNRIEATRPTVVAGFPGAPPSPPRDPLSRPLCAYPLYAKYDGEGDTSLASSFTCVAPES</sequence>
<evidence type="ECO:0000256" key="7">
    <source>
        <dbReference type="ARBA" id="ARBA00023157"/>
    </source>
</evidence>
<dbReference type="PANTHER" id="PTHR33938:SF15">
    <property type="entry name" value="FERULOYL ESTERASE B-RELATED"/>
    <property type="match status" value="1"/>
</dbReference>
<feature type="chain" id="PRO_5026352785" evidence="8">
    <location>
        <begin position="30"/>
        <end position="531"/>
    </location>
</feature>
<dbReference type="OrthoDB" id="7197884at2"/>
<dbReference type="Proteomes" id="UP000433652">
    <property type="component" value="Unassembled WGS sequence"/>
</dbReference>
<evidence type="ECO:0000256" key="3">
    <source>
        <dbReference type="ARBA" id="ARBA00022723"/>
    </source>
</evidence>
<dbReference type="GO" id="GO:0046872">
    <property type="term" value="F:metal ion binding"/>
    <property type="evidence" value="ECO:0007669"/>
    <property type="project" value="UniProtKB-KW"/>
</dbReference>
<evidence type="ECO:0000256" key="2">
    <source>
        <dbReference type="ARBA" id="ARBA00022487"/>
    </source>
</evidence>
<dbReference type="InterPro" id="IPR029058">
    <property type="entry name" value="AB_hydrolase_fold"/>
</dbReference>
<evidence type="ECO:0000256" key="5">
    <source>
        <dbReference type="ARBA" id="ARBA00022801"/>
    </source>
</evidence>
<dbReference type="Pfam" id="PF07519">
    <property type="entry name" value="Tannase"/>
    <property type="match status" value="1"/>
</dbReference>
<dbReference type="Gene3D" id="3.40.50.1820">
    <property type="entry name" value="alpha/beta hydrolase"/>
    <property type="match status" value="1"/>
</dbReference>
<evidence type="ECO:0000313" key="10">
    <source>
        <dbReference type="Proteomes" id="UP000433652"/>
    </source>
</evidence>
<organism evidence="9 10">
    <name type="scientific">Croceibacterium salegens</name>
    <dbReference type="NCBI Taxonomy" id="1737568"/>
    <lineage>
        <taxon>Bacteria</taxon>
        <taxon>Pseudomonadati</taxon>
        <taxon>Pseudomonadota</taxon>
        <taxon>Alphaproteobacteria</taxon>
        <taxon>Sphingomonadales</taxon>
        <taxon>Erythrobacteraceae</taxon>
        <taxon>Croceibacterium</taxon>
    </lineage>
</organism>
<keyword evidence="6" id="KW-0106">Calcium</keyword>
<dbReference type="SUPFAM" id="SSF53474">
    <property type="entry name" value="alpha/beta-Hydrolases"/>
    <property type="match status" value="1"/>
</dbReference>
<gene>
    <name evidence="9" type="ORF">GRI89_11665</name>
</gene>
<evidence type="ECO:0000256" key="4">
    <source>
        <dbReference type="ARBA" id="ARBA00022729"/>
    </source>
</evidence>
<keyword evidence="4 8" id="KW-0732">Signal</keyword>
<name>A0A6I4SZH6_9SPHN</name>
<evidence type="ECO:0000256" key="6">
    <source>
        <dbReference type="ARBA" id="ARBA00022837"/>
    </source>
</evidence>
<accession>A0A6I4SZH6</accession>
<reference evidence="9 10" key="1">
    <citation type="submission" date="2019-12" db="EMBL/GenBank/DDBJ databases">
        <title>Genomic-based taxomic classification of the family Erythrobacteraceae.</title>
        <authorList>
            <person name="Xu L."/>
        </authorList>
    </citation>
    <scope>NUCLEOTIDE SEQUENCE [LARGE SCALE GENOMIC DNA]</scope>
    <source>
        <strain evidence="9 10">MCCC 1K01500</strain>
    </source>
</reference>
<keyword evidence="3" id="KW-0479">Metal-binding</keyword>
<protein>
    <submittedName>
        <fullName evidence="9">Tannase/feruloyl esterase family alpha/beta hydrolase</fullName>
    </submittedName>
</protein>
<dbReference type="AlphaFoldDB" id="A0A6I4SZH6"/>
<dbReference type="RefSeq" id="WP_159795613.1">
    <property type="nucleotide sequence ID" value="NZ_WTYM01000046.1"/>
</dbReference>
<comment type="similarity">
    <text evidence="1">Belongs to the tannase family.</text>
</comment>
<feature type="signal peptide" evidence="8">
    <location>
        <begin position="1"/>
        <end position="29"/>
    </location>
</feature>
<keyword evidence="7" id="KW-1015">Disulfide bond</keyword>
<dbReference type="EMBL" id="WTYM01000046">
    <property type="protein sequence ID" value="MXO60196.1"/>
    <property type="molecule type" value="Genomic_DNA"/>
</dbReference>
<dbReference type="InterPro" id="IPR011118">
    <property type="entry name" value="Tannase/feruloyl_esterase"/>
</dbReference>
<keyword evidence="5 9" id="KW-0378">Hydrolase</keyword>
<keyword evidence="10" id="KW-1185">Reference proteome</keyword>
<keyword evidence="2" id="KW-0719">Serine esterase</keyword>
<proteinExistence type="inferred from homology"/>